<feature type="binding site" evidence="13">
    <location>
        <position position="131"/>
    </location>
    <ligand>
        <name>Fe cation</name>
        <dbReference type="ChEBI" id="CHEBI:24875"/>
        <label>1</label>
    </ligand>
</feature>
<dbReference type="EnsemblMetazoa" id="CLYHEMT010266.1">
    <property type="protein sequence ID" value="CLYHEMP010266.1"/>
    <property type="gene ID" value="CLYHEMG010266"/>
</dbReference>
<proteinExistence type="inferred from homology"/>
<dbReference type="Proteomes" id="UP000594262">
    <property type="component" value="Unplaced"/>
</dbReference>
<feature type="binding site" evidence="12">
    <location>
        <begin position="226"/>
        <end position="227"/>
    </location>
    <ligand>
        <name>substrate</name>
    </ligand>
</feature>
<feature type="binding site" evidence="13">
    <location>
        <position position="226"/>
    </location>
    <ligand>
        <name>Fe cation</name>
        <dbReference type="ChEBI" id="CHEBI:24875"/>
        <label>1</label>
    </ligand>
</feature>
<keyword evidence="16" id="KW-1185">Reference proteome</keyword>
<dbReference type="GO" id="GO:0050113">
    <property type="term" value="F:inositol oxygenase activity"/>
    <property type="evidence" value="ECO:0007669"/>
    <property type="project" value="UniProtKB-UniRule"/>
</dbReference>
<feature type="binding site" evidence="12">
    <location>
        <position position="134"/>
    </location>
    <ligand>
        <name>substrate</name>
    </ligand>
</feature>
<dbReference type="PANTHER" id="PTHR12588:SF0">
    <property type="entry name" value="INOSITOL OXYGENASE"/>
    <property type="match status" value="1"/>
</dbReference>
<evidence type="ECO:0000256" key="13">
    <source>
        <dbReference type="PIRSR" id="PIRSR607828-2"/>
    </source>
</evidence>
<dbReference type="GeneID" id="136809571"/>
<dbReference type="OrthoDB" id="5151075at2759"/>
<evidence type="ECO:0000313" key="16">
    <source>
        <dbReference type="Proteomes" id="UP000594262"/>
    </source>
</evidence>
<feature type="binding site" evidence="12">
    <location>
        <position position="36"/>
    </location>
    <ligand>
        <name>substrate</name>
    </ligand>
</feature>
<evidence type="ECO:0000256" key="4">
    <source>
        <dbReference type="ARBA" id="ARBA00011919"/>
    </source>
</evidence>
<dbReference type="InterPro" id="IPR007828">
    <property type="entry name" value="Inositol_oxygenase"/>
</dbReference>
<keyword evidence="8 14" id="KW-0560">Oxidoreductase</keyword>
<feature type="binding site" evidence="12">
    <location>
        <begin position="148"/>
        <end position="149"/>
    </location>
    <ligand>
        <name>substrate</name>
    </ligand>
</feature>
<sequence>MRVLIPKLDTATIGDPSESYRPEKISRTKKTKEQFRNYDENLQTDMVKKTYLLMHEKQCVQFVKKMHEKWCEFNHAEMTMMEAIMLLDNLVDESDPDTDLPNSIHAFQTAERIREKYPDDDWLHLTGLIHDAGKVMALWGEPQWAVVGDTFPIGCRFQEECVFHRFFEMNPDYNNSNYNTKNGIYKEHCGLDNVTMSWGHDEYMYRLLKFNKTSLPEEALYRIRYHSFYPFHGSDAYMNLCDEKDIKWQEKLKEFSTFDLYSKAESIPDVKALTPYYQSLIDKYIPGVLKW</sequence>
<keyword evidence="9 13" id="KW-0408">Iron</keyword>
<comment type="pathway">
    <text evidence="2 14">Polyol metabolism; myo-inositol degradation into D-glucuronate; D-glucuronate from myo-inositol: step 1/1.</text>
</comment>
<accession>A0A7M5WLV6</accession>
<dbReference type="EC" id="1.13.99.1" evidence="4 14"/>
<dbReference type="UniPathway" id="UPA00111">
    <property type="reaction ID" value="UER00527"/>
</dbReference>
<organism evidence="15 16">
    <name type="scientific">Clytia hemisphaerica</name>
    <dbReference type="NCBI Taxonomy" id="252671"/>
    <lineage>
        <taxon>Eukaryota</taxon>
        <taxon>Metazoa</taxon>
        <taxon>Cnidaria</taxon>
        <taxon>Hydrozoa</taxon>
        <taxon>Hydroidolina</taxon>
        <taxon>Leptothecata</taxon>
        <taxon>Obeliida</taxon>
        <taxon>Clytiidae</taxon>
        <taxon>Clytia</taxon>
    </lineage>
</organism>
<feature type="binding site" evidence="13">
    <location>
        <position position="259"/>
    </location>
    <ligand>
        <name>Fe cation</name>
        <dbReference type="ChEBI" id="CHEBI:24875"/>
        <label>1</label>
    </ligand>
</feature>
<reference evidence="15" key="1">
    <citation type="submission" date="2021-01" db="UniProtKB">
        <authorList>
            <consortium name="EnsemblMetazoa"/>
        </authorList>
    </citation>
    <scope>IDENTIFICATION</scope>
</reference>
<evidence type="ECO:0000256" key="6">
    <source>
        <dbReference type="ARBA" id="ARBA00022490"/>
    </source>
</evidence>
<dbReference type="GO" id="GO:0019310">
    <property type="term" value="P:inositol catabolic process"/>
    <property type="evidence" value="ECO:0007669"/>
    <property type="project" value="UniProtKB-UniRule"/>
</dbReference>
<evidence type="ECO:0000256" key="9">
    <source>
        <dbReference type="ARBA" id="ARBA00023004"/>
    </source>
</evidence>
<name>A0A7M5WLV6_9CNID</name>
<comment type="cofactor">
    <cofactor evidence="13 14">
        <name>Fe cation</name>
        <dbReference type="ChEBI" id="CHEBI:24875"/>
    </cofactor>
    <text evidence="13 14">Binds 2 iron ions per subunit.</text>
</comment>
<evidence type="ECO:0000256" key="8">
    <source>
        <dbReference type="ARBA" id="ARBA00023002"/>
    </source>
</evidence>
<dbReference type="PANTHER" id="PTHR12588">
    <property type="entry name" value="MYOINOSITOL OXYGENASE"/>
    <property type="match status" value="1"/>
</dbReference>
<feature type="binding site" evidence="13">
    <location>
        <position position="130"/>
    </location>
    <ligand>
        <name>Fe cation</name>
        <dbReference type="ChEBI" id="CHEBI:24875"/>
        <label>1</label>
    </ligand>
</feature>
<evidence type="ECO:0000313" key="15">
    <source>
        <dbReference type="EnsemblMetazoa" id="CLYHEMP010266.1"/>
    </source>
</evidence>
<feature type="binding site" evidence="13">
    <location>
        <position position="200"/>
    </location>
    <ligand>
        <name>Fe cation</name>
        <dbReference type="ChEBI" id="CHEBI:24875"/>
        <label>1</label>
    </ligand>
</feature>
<evidence type="ECO:0000256" key="5">
    <source>
        <dbReference type="ARBA" id="ARBA00019269"/>
    </source>
</evidence>
<evidence type="ECO:0000256" key="2">
    <source>
        <dbReference type="ARBA" id="ARBA00005167"/>
    </source>
</evidence>
<evidence type="ECO:0000256" key="11">
    <source>
        <dbReference type="ARBA" id="ARBA00048271"/>
    </source>
</evidence>
<dbReference type="GO" id="GO:0005737">
    <property type="term" value="C:cytoplasm"/>
    <property type="evidence" value="ECO:0007669"/>
    <property type="project" value="UniProtKB-SubCell"/>
</dbReference>
<evidence type="ECO:0000256" key="1">
    <source>
        <dbReference type="ARBA" id="ARBA00004496"/>
    </source>
</evidence>
<protein>
    <recommendedName>
        <fullName evidence="5 14">Inositol oxygenase</fullName>
        <ecNumber evidence="4 14">1.13.99.1</ecNumber>
    </recommendedName>
    <alternativeName>
        <fullName evidence="10 14">Myo-inositol oxygenase</fullName>
    </alternativeName>
</protein>
<feature type="binding site" evidence="12">
    <location>
        <begin position="92"/>
        <end position="94"/>
    </location>
    <ligand>
        <name>substrate</name>
    </ligand>
</feature>
<keyword evidence="6 14" id="KW-0963">Cytoplasm</keyword>
<comment type="subcellular location">
    <subcellularLocation>
        <location evidence="1 14">Cytoplasm</location>
    </subcellularLocation>
</comment>
<keyword evidence="7 13" id="KW-0479">Metal-binding</keyword>
<feature type="binding site" evidence="13">
    <location>
        <position position="105"/>
    </location>
    <ligand>
        <name>Fe cation</name>
        <dbReference type="ChEBI" id="CHEBI:24875"/>
        <label>1</label>
    </ligand>
</feature>
<evidence type="ECO:0000256" key="3">
    <source>
        <dbReference type="ARBA" id="ARBA00005286"/>
    </source>
</evidence>
<dbReference type="Pfam" id="PF05153">
    <property type="entry name" value="MIOX"/>
    <property type="match status" value="1"/>
</dbReference>
<evidence type="ECO:0000256" key="12">
    <source>
        <dbReference type="PIRSR" id="PIRSR607828-1"/>
    </source>
</evidence>
<dbReference type="SUPFAM" id="SSF109604">
    <property type="entry name" value="HD-domain/PDEase-like"/>
    <property type="match status" value="1"/>
</dbReference>
<dbReference type="RefSeq" id="XP_066922206.1">
    <property type="nucleotide sequence ID" value="XM_067066105.1"/>
</dbReference>
<evidence type="ECO:0000256" key="14">
    <source>
        <dbReference type="RuleBase" id="RU367039"/>
    </source>
</evidence>
<comment type="similarity">
    <text evidence="3 14">Belongs to the myo-inositol oxygenase family.</text>
</comment>
<evidence type="ECO:0000256" key="7">
    <source>
        <dbReference type="ARBA" id="ARBA00022723"/>
    </source>
</evidence>
<comment type="catalytic activity">
    <reaction evidence="11 14">
        <text>myo-inositol + O2 = D-glucuronate + H2O + H(+)</text>
        <dbReference type="Rhea" id="RHEA:23696"/>
        <dbReference type="ChEBI" id="CHEBI:15377"/>
        <dbReference type="ChEBI" id="CHEBI:15378"/>
        <dbReference type="ChEBI" id="CHEBI:15379"/>
        <dbReference type="ChEBI" id="CHEBI:17268"/>
        <dbReference type="ChEBI" id="CHEBI:58720"/>
        <dbReference type="EC" id="1.13.99.1"/>
    </reaction>
</comment>
<dbReference type="AlphaFoldDB" id="A0A7M5WLV6"/>
<dbReference type="GO" id="GO:0005506">
    <property type="term" value="F:iron ion binding"/>
    <property type="evidence" value="ECO:0007669"/>
    <property type="project" value="InterPro"/>
</dbReference>
<evidence type="ECO:0000256" key="10">
    <source>
        <dbReference type="ARBA" id="ARBA00029668"/>
    </source>
</evidence>